<organism evidence="10 11">
    <name type="scientific">Trypanosoma theileri</name>
    <dbReference type="NCBI Taxonomy" id="67003"/>
    <lineage>
        <taxon>Eukaryota</taxon>
        <taxon>Discoba</taxon>
        <taxon>Euglenozoa</taxon>
        <taxon>Kinetoplastea</taxon>
        <taxon>Metakinetoplastina</taxon>
        <taxon>Trypanosomatida</taxon>
        <taxon>Trypanosomatidae</taxon>
        <taxon>Trypanosoma</taxon>
    </lineage>
</organism>
<evidence type="ECO:0000256" key="2">
    <source>
        <dbReference type="ARBA" id="ARBA00004653"/>
    </source>
</evidence>
<feature type="transmembrane region" description="Helical" evidence="9">
    <location>
        <begin position="192"/>
        <end position="209"/>
    </location>
</feature>
<evidence type="ECO:0000313" key="11">
    <source>
        <dbReference type="Proteomes" id="UP000192257"/>
    </source>
</evidence>
<dbReference type="VEuPathDB" id="TriTrypDB:TM35_000381240"/>
<dbReference type="AlphaFoldDB" id="A0A1X0NLK9"/>
<evidence type="ECO:0000256" key="4">
    <source>
        <dbReference type="ARBA" id="ARBA00022692"/>
    </source>
</evidence>
<dbReference type="PANTHER" id="PTHR11132">
    <property type="entry name" value="SOLUTE CARRIER FAMILY 35"/>
    <property type="match status" value="1"/>
</dbReference>
<feature type="transmembrane region" description="Helical" evidence="9">
    <location>
        <begin position="339"/>
        <end position="359"/>
    </location>
</feature>
<feature type="transmembrane region" description="Helical" evidence="9">
    <location>
        <begin position="221"/>
        <end position="240"/>
    </location>
</feature>
<evidence type="ECO:0000256" key="9">
    <source>
        <dbReference type="SAM" id="Phobius"/>
    </source>
</evidence>
<feature type="transmembrane region" description="Helical" evidence="9">
    <location>
        <begin position="285"/>
        <end position="305"/>
    </location>
</feature>
<evidence type="ECO:0000256" key="5">
    <source>
        <dbReference type="ARBA" id="ARBA00022989"/>
    </source>
</evidence>
<comment type="caution">
    <text evidence="10">The sequence shown here is derived from an EMBL/GenBank/DDBJ whole genome shotgun (WGS) entry which is preliminary data.</text>
</comment>
<evidence type="ECO:0000256" key="3">
    <source>
        <dbReference type="ARBA" id="ARBA00022448"/>
    </source>
</evidence>
<evidence type="ECO:0000256" key="7">
    <source>
        <dbReference type="ARBA" id="ARBA00023136"/>
    </source>
</evidence>
<dbReference type="GO" id="GO:0000139">
    <property type="term" value="C:Golgi membrane"/>
    <property type="evidence" value="ECO:0007669"/>
    <property type="project" value="UniProtKB-SubCell"/>
</dbReference>
<keyword evidence="5 9" id="KW-1133">Transmembrane helix</keyword>
<keyword evidence="11" id="KW-1185">Reference proteome</keyword>
<gene>
    <name evidence="10" type="ORF">TM35_000381240</name>
</gene>
<evidence type="ECO:0000256" key="6">
    <source>
        <dbReference type="ARBA" id="ARBA00023034"/>
    </source>
</evidence>
<feature type="transmembrane region" description="Helical" evidence="9">
    <location>
        <begin position="436"/>
        <end position="456"/>
    </location>
</feature>
<dbReference type="GO" id="GO:0030659">
    <property type="term" value="C:cytoplasmic vesicle membrane"/>
    <property type="evidence" value="ECO:0007669"/>
    <property type="project" value="UniProtKB-SubCell"/>
</dbReference>
<dbReference type="Proteomes" id="UP000192257">
    <property type="component" value="Unassembled WGS sequence"/>
</dbReference>
<reference evidence="10 11" key="1">
    <citation type="submission" date="2017-03" db="EMBL/GenBank/DDBJ databases">
        <title>An alternative strategy for trypanosome survival in the mammalian bloodstream revealed through genome and transcriptome analysis of the ubiquitous bovine parasite Trypanosoma (Megatrypanum) theileri.</title>
        <authorList>
            <person name="Kelly S."/>
            <person name="Ivens A."/>
            <person name="Mott A."/>
            <person name="O'Neill E."/>
            <person name="Emms D."/>
            <person name="Macleod O."/>
            <person name="Voorheis P."/>
            <person name="Matthews J."/>
            <person name="Matthews K."/>
            <person name="Carrington M."/>
        </authorList>
    </citation>
    <scope>NUCLEOTIDE SEQUENCE [LARGE SCALE GENOMIC DNA]</scope>
    <source>
        <strain evidence="10">Edinburgh</strain>
    </source>
</reference>
<feature type="transmembrane region" description="Helical" evidence="9">
    <location>
        <begin position="252"/>
        <end position="273"/>
    </location>
</feature>
<keyword evidence="4 9" id="KW-0812">Transmembrane</keyword>
<feature type="transmembrane region" description="Helical" evidence="9">
    <location>
        <begin position="371"/>
        <end position="389"/>
    </location>
</feature>
<evidence type="ECO:0000256" key="1">
    <source>
        <dbReference type="ARBA" id="ARBA00004439"/>
    </source>
</evidence>
<dbReference type="EMBL" id="NBCO01000038">
    <property type="protein sequence ID" value="ORC85049.1"/>
    <property type="molecule type" value="Genomic_DNA"/>
</dbReference>
<dbReference type="InterPro" id="IPR050186">
    <property type="entry name" value="TPT_transporter"/>
</dbReference>
<keyword evidence="7 9" id="KW-0472">Membrane</keyword>
<dbReference type="RefSeq" id="XP_028879115.1">
    <property type="nucleotide sequence ID" value="XM_029029538.1"/>
</dbReference>
<evidence type="ECO:0000313" key="10">
    <source>
        <dbReference type="EMBL" id="ORC85049.1"/>
    </source>
</evidence>
<proteinExistence type="predicted"/>
<keyword evidence="3" id="KW-0813">Transport</keyword>
<accession>A0A1X0NLK9</accession>
<feature type="transmembrane region" description="Helical" evidence="9">
    <location>
        <begin position="409"/>
        <end position="429"/>
    </location>
</feature>
<dbReference type="GeneID" id="39989318"/>
<comment type="subcellular location">
    <subcellularLocation>
        <location evidence="1">Cytoplasmic vesicle membrane</location>
        <topology evidence="1">Multi-pass membrane protein</topology>
    </subcellularLocation>
    <subcellularLocation>
        <location evidence="2">Golgi apparatus membrane</location>
        <topology evidence="2">Multi-pass membrane protein</topology>
    </subcellularLocation>
</comment>
<name>A0A1X0NLK9_9TRYP</name>
<protein>
    <submittedName>
        <fullName evidence="10">UDP-glucuronic acid/UDP-N-acetylgalactosamine transporter</fullName>
    </submittedName>
</protein>
<dbReference type="Pfam" id="PF08449">
    <property type="entry name" value="UAA"/>
    <property type="match status" value="1"/>
</dbReference>
<sequence>MRVESLHHDEHEGLIPLHGRSAVRNSTVGVTPSVYARTVGVSSSHLTDKTYTDLNSNSGMINHTLSGSKHTAFYSSDASPIQTTTKTMTTTTTTANGYTVGKTFEHPLLGNEKSHSDGTFGILGVGGNKTDMIGEATAAANAAAVAISIGSAAGGGVNNATSSSNSNNNNSGGGSISLLEFNARSASGRIKMFAALLYAVVSIGIMMLTKAIFTEFDFRCFIFIGFLQYITTTVVSLVRLQRGSISFPLRGAFRILFVDLFPLPMVFVFNTLSGLGATQSLNMPLFVLLRRLSIAMTLAGEAFFLRYRHDVSTRLSVLLMLAGAFVATGFDVQNVPMRGVFFVLVNDICTALNGVLTRSRLDEGRLSSEGVMFYTNAFAAIVAGLLLLLNVRGELDELLQDTVWSPSLLFFLTLNAMGGYAISYCTYLCMKLNSPLTVSMIGAGKNVVSSYVGMAFRDYAFAWPSFIGVNISVVGCVLYSYSEIHRMLRRQESETPPPPPAPAPITTITTTTAAAQSTSHWSKKEVVK</sequence>
<feature type="transmembrane region" description="Helical" evidence="9">
    <location>
        <begin position="462"/>
        <end position="481"/>
    </location>
</feature>
<evidence type="ECO:0000256" key="8">
    <source>
        <dbReference type="ARBA" id="ARBA00023329"/>
    </source>
</evidence>
<feature type="transmembrane region" description="Helical" evidence="9">
    <location>
        <begin position="317"/>
        <end position="333"/>
    </location>
</feature>
<keyword evidence="8" id="KW-0968">Cytoplasmic vesicle</keyword>
<dbReference type="InterPro" id="IPR013657">
    <property type="entry name" value="SCL35B1-4/HUT1"/>
</dbReference>
<keyword evidence="6" id="KW-0333">Golgi apparatus</keyword>
<dbReference type="OrthoDB" id="417037at2759"/>
<dbReference type="GO" id="GO:0055085">
    <property type="term" value="P:transmembrane transport"/>
    <property type="evidence" value="ECO:0007669"/>
    <property type="project" value="InterPro"/>
</dbReference>